<proteinExistence type="predicted"/>
<keyword evidence="2" id="KW-1185">Reference proteome</keyword>
<dbReference type="VEuPathDB" id="FungiDB:BD410DRAFT_800976"/>
<gene>
    <name evidence="1" type="ORF">BD410DRAFT_800976</name>
</gene>
<reference evidence="1 2" key="1">
    <citation type="submission" date="2018-06" db="EMBL/GenBank/DDBJ databases">
        <title>A transcriptomic atlas of mushroom development highlights an independent origin of complex multicellularity.</title>
        <authorList>
            <consortium name="DOE Joint Genome Institute"/>
            <person name="Krizsan K."/>
            <person name="Almasi E."/>
            <person name="Merenyi Z."/>
            <person name="Sahu N."/>
            <person name="Viragh M."/>
            <person name="Koszo T."/>
            <person name="Mondo S."/>
            <person name="Kiss B."/>
            <person name="Balint B."/>
            <person name="Kues U."/>
            <person name="Barry K."/>
            <person name="Hegedus J.C."/>
            <person name="Henrissat B."/>
            <person name="Johnson J."/>
            <person name="Lipzen A."/>
            <person name="Ohm R."/>
            <person name="Nagy I."/>
            <person name="Pangilinan J."/>
            <person name="Yan J."/>
            <person name="Xiong Y."/>
            <person name="Grigoriev I.V."/>
            <person name="Hibbett D.S."/>
            <person name="Nagy L.G."/>
        </authorList>
    </citation>
    <scope>NUCLEOTIDE SEQUENCE [LARGE SCALE GENOMIC DNA]</scope>
    <source>
        <strain evidence="1 2">SZMC22713</strain>
    </source>
</reference>
<dbReference type="AlphaFoldDB" id="A0A4Y7QDA2"/>
<dbReference type="Proteomes" id="UP000294933">
    <property type="component" value="Unassembled WGS sequence"/>
</dbReference>
<dbReference type="EMBL" id="ML170163">
    <property type="protein sequence ID" value="TDL25584.1"/>
    <property type="molecule type" value="Genomic_DNA"/>
</dbReference>
<name>A0A4Y7QDA2_9AGAM</name>
<accession>A0A4Y7QDA2</accession>
<evidence type="ECO:0000313" key="1">
    <source>
        <dbReference type="EMBL" id="TDL25584.1"/>
    </source>
</evidence>
<organism evidence="1 2">
    <name type="scientific">Rickenella mellea</name>
    <dbReference type="NCBI Taxonomy" id="50990"/>
    <lineage>
        <taxon>Eukaryota</taxon>
        <taxon>Fungi</taxon>
        <taxon>Dikarya</taxon>
        <taxon>Basidiomycota</taxon>
        <taxon>Agaricomycotina</taxon>
        <taxon>Agaricomycetes</taxon>
        <taxon>Hymenochaetales</taxon>
        <taxon>Rickenellaceae</taxon>
        <taxon>Rickenella</taxon>
    </lineage>
</organism>
<sequence length="119" mass="13871">MLVTCLHHVALHKRELQDLRSRGFVWVPMNESKTFNMTKVLNFIGRYHQQLEGHQREAWFTRRSRWHSSGLSKFFHPISFAYRKRRTCQGASNAVGVLLNIQHARPAHAALKLTIPVPD</sequence>
<protein>
    <submittedName>
        <fullName evidence="1">Uncharacterized protein</fullName>
    </submittedName>
</protein>
<evidence type="ECO:0000313" key="2">
    <source>
        <dbReference type="Proteomes" id="UP000294933"/>
    </source>
</evidence>